<keyword evidence="2" id="KW-1185">Reference proteome</keyword>
<evidence type="ECO:0000313" key="2">
    <source>
        <dbReference type="Proteomes" id="UP001148614"/>
    </source>
</evidence>
<dbReference type="OrthoDB" id="4851216at2759"/>
<proteinExistence type="predicted"/>
<dbReference type="AlphaFoldDB" id="A0A9W8NH85"/>
<dbReference type="EMBL" id="JANPWZ010000478">
    <property type="protein sequence ID" value="KAJ3576402.1"/>
    <property type="molecule type" value="Genomic_DNA"/>
</dbReference>
<organism evidence="1 2">
    <name type="scientific">Xylaria arbuscula</name>
    <dbReference type="NCBI Taxonomy" id="114810"/>
    <lineage>
        <taxon>Eukaryota</taxon>
        <taxon>Fungi</taxon>
        <taxon>Dikarya</taxon>
        <taxon>Ascomycota</taxon>
        <taxon>Pezizomycotina</taxon>
        <taxon>Sordariomycetes</taxon>
        <taxon>Xylariomycetidae</taxon>
        <taxon>Xylariales</taxon>
        <taxon>Xylariaceae</taxon>
        <taxon>Xylaria</taxon>
    </lineage>
</organism>
<dbReference type="Proteomes" id="UP001148614">
    <property type="component" value="Unassembled WGS sequence"/>
</dbReference>
<protein>
    <submittedName>
        <fullName evidence="1">Uncharacterized protein</fullName>
    </submittedName>
</protein>
<comment type="caution">
    <text evidence="1">The sequence shown here is derived from an EMBL/GenBank/DDBJ whole genome shotgun (WGS) entry which is preliminary data.</text>
</comment>
<name>A0A9W8NH85_9PEZI</name>
<gene>
    <name evidence="1" type="ORF">NPX13_g3712</name>
</gene>
<sequence length="110" mass="12657">MLSAVKVQLIKVVDNIPGLRSRRNAMAEPDFIATDTFAHRYVDEKVLCDALIELKFKKEDIKIKATESRGFDVNLPRKLNEKERNAIYQKFVDAAHAKRNVPRGDDEEDE</sequence>
<evidence type="ECO:0000313" key="1">
    <source>
        <dbReference type="EMBL" id="KAJ3576402.1"/>
    </source>
</evidence>
<accession>A0A9W8NH85</accession>
<reference evidence="1" key="1">
    <citation type="submission" date="2022-07" db="EMBL/GenBank/DDBJ databases">
        <title>Genome Sequence of Xylaria arbuscula.</title>
        <authorList>
            <person name="Buettner E."/>
        </authorList>
    </citation>
    <scope>NUCLEOTIDE SEQUENCE</scope>
    <source>
        <strain evidence="1">VT107</strain>
    </source>
</reference>